<keyword evidence="2" id="KW-1185">Reference proteome</keyword>
<reference evidence="1 2" key="1">
    <citation type="submission" date="2015-12" db="EMBL/GenBank/DDBJ databases">
        <title>Draft genome sequence of Acidibacillus ferrooxidans ITV001, isolated from a chalcopyrite acid mine drainage site in Brazil.</title>
        <authorList>
            <person name="Dall'Agnol H."/>
            <person name="Nancucheo I."/>
            <person name="Johnson B."/>
            <person name="Oliveira R."/>
            <person name="Leite L."/>
            <person name="Pylro V."/>
            <person name="Nunes G.L."/>
            <person name="Tzotzos G."/>
            <person name="Fernandes G.R."/>
            <person name="Dutra J."/>
            <person name="Orellana S.C."/>
            <person name="Oliveira G."/>
        </authorList>
    </citation>
    <scope>NUCLEOTIDE SEQUENCE [LARGE SCALE GENOMIC DNA]</scope>
    <source>
        <strain evidence="2">ITV01</strain>
    </source>
</reference>
<evidence type="ECO:0000313" key="2">
    <source>
        <dbReference type="Proteomes" id="UP000053557"/>
    </source>
</evidence>
<name>A0A101XQR0_9BACL</name>
<evidence type="ECO:0000313" key="1">
    <source>
        <dbReference type="EMBL" id="KUO95787.1"/>
    </source>
</evidence>
<sequence>MYGVEQVNRRTKIVQRDWDKIKKCSDIDLPDSPPAEQNILKIVCLNIFGFTAFERNGVLITDYSALLRFFSGPMVNRIIGNRNSVQIEPGLRLWSGGKPSVADFVDTYMNLQRFGASCAIWNSILYLDLEFKKMIITSSSLITI</sequence>
<gene>
    <name evidence="1" type="ORF">ATW55_14935</name>
</gene>
<dbReference type="AlphaFoldDB" id="A0A101XQR0"/>
<accession>A0A101XQR0</accession>
<comment type="caution">
    <text evidence="1">The sequence shown here is derived from an EMBL/GenBank/DDBJ whole genome shotgun (WGS) entry which is preliminary data.</text>
</comment>
<protein>
    <submittedName>
        <fullName evidence="1">Uncharacterized protein</fullName>
    </submittedName>
</protein>
<organism evidence="1 2">
    <name type="scientific">Ferroacidibacillus organovorans</name>
    <dbReference type="NCBI Taxonomy" id="1765683"/>
    <lineage>
        <taxon>Bacteria</taxon>
        <taxon>Bacillati</taxon>
        <taxon>Bacillota</taxon>
        <taxon>Bacilli</taxon>
        <taxon>Bacillales</taxon>
        <taxon>Alicyclobacillaceae</taxon>
        <taxon>Ferroacidibacillus</taxon>
    </lineage>
</organism>
<dbReference type="Proteomes" id="UP000053557">
    <property type="component" value="Unassembled WGS sequence"/>
</dbReference>
<dbReference type="EMBL" id="LPVJ01000035">
    <property type="protein sequence ID" value="KUO95787.1"/>
    <property type="molecule type" value="Genomic_DNA"/>
</dbReference>
<proteinExistence type="predicted"/>